<name>A0ACB5UM72_9FIRM</name>
<proteinExistence type="predicted"/>
<evidence type="ECO:0000313" key="2">
    <source>
        <dbReference type="Proteomes" id="UP001374599"/>
    </source>
</evidence>
<gene>
    <name evidence="1" type="ORF">AN2V17_31970</name>
</gene>
<protein>
    <submittedName>
        <fullName evidence="1">Uncharacterized protein</fullName>
    </submittedName>
</protein>
<reference evidence="1" key="1">
    <citation type="submission" date="2023-09" db="EMBL/GenBank/DDBJ databases">
        <title>Vallitalea sediminicola and Vallitalea maricola sp. nov., anaerobic bacteria isolated from marine sediment.</title>
        <authorList>
            <person name="Hirano S."/>
            <person name="Maeda A."/>
            <person name="Terahara T."/>
            <person name="Mori K."/>
            <person name="Hamada M."/>
            <person name="Matsumoto R."/>
            <person name="Kobayashi T."/>
        </authorList>
    </citation>
    <scope>NUCLEOTIDE SEQUENCE</scope>
    <source>
        <strain evidence="1">AN17-2</strain>
    </source>
</reference>
<dbReference type="Proteomes" id="UP001374599">
    <property type="component" value="Unassembled WGS sequence"/>
</dbReference>
<evidence type="ECO:0000313" key="1">
    <source>
        <dbReference type="EMBL" id="GMQ63960.1"/>
    </source>
</evidence>
<accession>A0ACB5UM72</accession>
<sequence>MKISLASFFVMAKMHKPYNYYMRGENLTTASIHAGFDSPSHFSATCKKMFGLSFSDFKRD</sequence>
<dbReference type="EMBL" id="BTPU01000057">
    <property type="protein sequence ID" value="GMQ63960.1"/>
    <property type="molecule type" value="Genomic_DNA"/>
</dbReference>
<organism evidence="1 2">
    <name type="scientific">Vallitalea maricola</name>
    <dbReference type="NCBI Taxonomy" id="3074433"/>
    <lineage>
        <taxon>Bacteria</taxon>
        <taxon>Bacillati</taxon>
        <taxon>Bacillota</taxon>
        <taxon>Clostridia</taxon>
        <taxon>Lachnospirales</taxon>
        <taxon>Vallitaleaceae</taxon>
        <taxon>Vallitalea</taxon>
    </lineage>
</organism>
<keyword evidence="2" id="KW-1185">Reference proteome</keyword>
<comment type="caution">
    <text evidence="1">The sequence shown here is derived from an EMBL/GenBank/DDBJ whole genome shotgun (WGS) entry which is preliminary data.</text>
</comment>